<name>A0ABW4ZF06_9BACT</name>
<dbReference type="Proteomes" id="UP001597389">
    <property type="component" value="Unassembled WGS sequence"/>
</dbReference>
<dbReference type="EMBL" id="JBHUJB010000083">
    <property type="protein sequence ID" value="MFD2160616.1"/>
    <property type="molecule type" value="Genomic_DNA"/>
</dbReference>
<evidence type="ECO:0000313" key="1">
    <source>
        <dbReference type="EMBL" id="MFD2160616.1"/>
    </source>
</evidence>
<keyword evidence="2" id="KW-1185">Reference proteome</keyword>
<sequence length="457" mass="52235">MLTNDISYHSHRNNGFIYPNWQSIYQQLPSYYSTEESQRVIKKFTIQWLREIKMALKPGYQIHQSANFILLTKLSKSEAEHAGKFAEEALTLITSQLEGLAQGHAQGKHVCLIFEDTSDYIRYTEAFYENEEIPLSGGICIHSSGYVHFAFPTSDYSSYKRVLAHELTHACLAHEDIPYWLNEAIAMRMEHATCDTSASSMDQFLYLRHTQHWNSFTIQKFWSGESWQIVGEANELSYSLAEILWRKIEVDLGATTQELVHFLSAAKYFDAGDSACHQIFGISLKDLLTSFLGHGDWQPNIELWNNGSEDDGCTIAELENVNFAPIENISSAQWHYYSTSRGSTPKDSLTRITEILLARQGKFSDEEIDDAVNEGLWQWLCDDDTLFSISPIFLDHVLDLLGETHRRHPQLLHFIKTCRDLGSASIYLSSLEIAQNMDGKLPIYRIEDVLKKYGLSA</sequence>
<evidence type="ECO:0008006" key="3">
    <source>
        <dbReference type="Google" id="ProtNLM"/>
    </source>
</evidence>
<comment type="caution">
    <text evidence="1">The sequence shown here is derived from an EMBL/GenBank/DDBJ whole genome shotgun (WGS) entry which is preliminary data.</text>
</comment>
<reference evidence="2" key="1">
    <citation type="journal article" date="2019" name="Int. J. Syst. Evol. Microbiol.">
        <title>The Global Catalogue of Microorganisms (GCM) 10K type strain sequencing project: providing services to taxonomists for standard genome sequencing and annotation.</title>
        <authorList>
            <consortium name="The Broad Institute Genomics Platform"/>
            <consortium name="The Broad Institute Genome Sequencing Center for Infectious Disease"/>
            <person name="Wu L."/>
            <person name="Ma J."/>
        </authorList>
    </citation>
    <scope>NUCLEOTIDE SEQUENCE [LARGE SCALE GENOMIC DNA]</scope>
    <source>
        <strain evidence="2">CCUG 57942</strain>
    </source>
</reference>
<gene>
    <name evidence="1" type="ORF">ACFSW8_17050</name>
</gene>
<evidence type="ECO:0000313" key="2">
    <source>
        <dbReference type="Proteomes" id="UP001597389"/>
    </source>
</evidence>
<protein>
    <recommendedName>
        <fullName evidence="3">DUF1570 domain-containing protein</fullName>
    </recommendedName>
</protein>
<accession>A0ABW4ZF06</accession>
<organism evidence="1 2">
    <name type="scientific">Rubritalea tangerina</name>
    <dbReference type="NCBI Taxonomy" id="430798"/>
    <lineage>
        <taxon>Bacteria</taxon>
        <taxon>Pseudomonadati</taxon>
        <taxon>Verrucomicrobiota</taxon>
        <taxon>Verrucomicrobiia</taxon>
        <taxon>Verrucomicrobiales</taxon>
        <taxon>Rubritaleaceae</taxon>
        <taxon>Rubritalea</taxon>
    </lineage>
</organism>
<proteinExistence type="predicted"/>
<dbReference type="RefSeq" id="WP_377087801.1">
    <property type="nucleotide sequence ID" value="NZ_JBHSJL010000014.1"/>
</dbReference>